<evidence type="ECO:0000313" key="2">
    <source>
        <dbReference type="Proteomes" id="UP000770717"/>
    </source>
</evidence>
<comment type="caution">
    <text evidence="1">The sequence shown here is derived from an EMBL/GenBank/DDBJ whole genome shotgun (WGS) entry which is preliminary data.</text>
</comment>
<dbReference type="EMBL" id="WNTK01045397">
    <property type="protein sequence ID" value="KAG9460708.1"/>
    <property type="molecule type" value="Genomic_DNA"/>
</dbReference>
<name>A0A8J6BIM4_ELECQ</name>
<evidence type="ECO:0000313" key="1">
    <source>
        <dbReference type="EMBL" id="KAG9460708.1"/>
    </source>
</evidence>
<protein>
    <submittedName>
        <fullName evidence="1">Uncharacterized protein</fullName>
    </submittedName>
</protein>
<dbReference type="Proteomes" id="UP000770717">
    <property type="component" value="Unassembled WGS sequence"/>
</dbReference>
<reference evidence="1" key="1">
    <citation type="thesis" date="2020" institute="ProQuest LLC" country="789 East Eisenhower Parkway, Ann Arbor, MI, USA">
        <title>Comparative Genomics and Chromosome Evolution.</title>
        <authorList>
            <person name="Mudd A.B."/>
        </authorList>
    </citation>
    <scope>NUCLEOTIDE SEQUENCE</scope>
    <source>
        <strain evidence="1">HN-11 Male</strain>
        <tissue evidence="1">Kidney and liver</tissue>
    </source>
</reference>
<keyword evidence="2" id="KW-1185">Reference proteome</keyword>
<dbReference type="AlphaFoldDB" id="A0A8J6BIM4"/>
<sequence>MGVPIFRNLLTAGLLHTPCPQSVRRKVNGVAVAHAQCYSIHFQWDRPNLPSANVRPVSHGQENRVRFVCCETHKYELYSFECGHMHE</sequence>
<accession>A0A8J6BIM4</accession>
<organism evidence="1 2">
    <name type="scientific">Eleutherodactylus coqui</name>
    <name type="common">Puerto Rican coqui</name>
    <dbReference type="NCBI Taxonomy" id="57060"/>
    <lineage>
        <taxon>Eukaryota</taxon>
        <taxon>Metazoa</taxon>
        <taxon>Chordata</taxon>
        <taxon>Craniata</taxon>
        <taxon>Vertebrata</taxon>
        <taxon>Euteleostomi</taxon>
        <taxon>Amphibia</taxon>
        <taxon>Batrachia</taxon>
        <taxon>Anura</taxon>
        <taxon>Neobatrachia</taxon>
        <taxon>Hyloidea</taxon>
        <taxon>Eleutherodactylidae</taxon>
        <taxon>Eleutherodactylinae</taxon>
        <taxon>Eleutherodactylus</taxon>
        <taxon>Eleutherodactylus</taxon>
    </lineage>
</organism>
<proteinExistence type="predicted"/>
<gene>
    <name evidence="1" type="ORF">GDO78_020038</name>
</gene>